<dbReference type="Gene3D" id="3.40.50.300">
    <property type="entry name" value="P-loop containing nucleotide triphosphate hydrolases"/>
    <property type="match status" value="1"/>
</dbReference>
<dbReference type="SUPFAM" id="SSF47446">
    <property type="entry name" value="Signal peptide-binding domain"/>
    <property type="match status" value="1"/>
</dbReference>
<dbReference type="GO" id="GO:0008312">
    <property type="term" value="F:7S RNA binding"/>
    <property type="evidence" value="ECO:0007669"/>
    <property type="project" value="InterPro"/>
</dbReference>
<feature type="binding site" evidence="9">
    <location>
        <begin position="249"/>
        <end position="252"/>
    </location>
    <ligand>
        <name>GTP</name>
        <dbReference type="ChEBI" id="CHEBI:37565"/>
    </ligand>
</feature>
<keyword evidence="7 9" id="KW-0687">Ribonucleoprotein</keyword>
<dbReference type="Pfam" id="PF02881">
    <property type="entry name" value="SRP54_N"/>
    <property type="match status" value="1"/>
</dbReference>
<dbReference type="GO" id="GO:0005525">
    <property type="term" value="F:GTP binding"/>
    <property type="evidence" value="ECO:0007669"/>
    <property type="project" value="UniProtKB-UniRule"/>
</dbReference>
<dbReference type="PANTHER" id="PTHR11564:SF5">
    <property type="entry name" value="SIGNAL RECOGNITION PARTICLE SUBUNIT SRP54"/>
    <property type="match status" value="1"/>
</dbReference>
<reference evidence="11 12" key="1">
    <citation type="submission" date="2023-04" db="EMBL/GenBank/DDBJ databases">
        <authorList>
            <person name="Hsu D."/>
        </authorList>
    </citation>
    <scope>NUCLEOTIDE SEQUENCE [LARGE SCALE GENOMIC DNA]</scope>
    <source>
        <strain evidence="11 12">MK1</strain>
    </source>
</reference>
<evidence type="ECO:0000256" key="1">
    <source>
        <dbReference type="ARBA" id="ARBA00005450"/>
    </source>
</evidence>
<evidence type="ECO:0000256" key="8">
    <source>
        <dbReference type="ARBA" id="ARBA00048027"/>
    </source>
</evidence>
<evidence type="ECO:0000256" key="4">
    <source>
        <dbReference type="ARBA" id="ARBA00022884"/>
    </source>
</evidence>
<dbReference type="InterPro" id="IPR003593">
    <property type="entry name" value="AAA+_ATPase"/>
</dbReference>
<dbReference type="PANTHER" id="PTHR11564">
    <property type="entry name" value="SIGNAL RECOGNITION PARTICLE 54K PROTEIN SRP54"/>
    <property type="match status" value="1"/>
</dbReference>
<evidence type="ECO:0000256" key="2">
    <source>
        <dbReference type="ARBA" id="ARBA00022741"/>
    </source>
</evidence>
<dbReference type="GO" id="GO:0048500">
    <property type="term" value="C:signal recognition particle"/>
    <property type="evidence" value="ECO:0007669"/>
    <property type="project" value="UniProtKB-UniRule"/>
</dbReference>
<dbReference type="InterPro" id="IPR013822">
    <property type="entry name" value="Signal_recog_particl_SRP54_hlx"/>
</dbReference>
<dbReference type="GO" id="GO:0003924">
    <property type="term" value="F:GTPase activity"/>
    <property type="evidence" value="ECO:0007669"/>
    <property type="project" value="UniProtKB-UniRule"/>
</dbReference>
<dbReference type="PROSITE" id="PS00300">
    <property type="entry name" value="SRP54"/>
    <property type="match status" value="1"/>
</dbReference>
<dbReference type="SMART" id="SM00382">
    <property type="entry name" value="AAA"/>
    <property type="match status" value="1"/>
</dbReference>
<keyword evidence="6 9" id="KW-0733">Signal recognition particle</keyword>
<dbReference type="KEGG" id="dbc:MFMK1_002038"/>
<evidence type="ECO:0000256" key="9">
    <source>
        <dbReference type="HAMAP-Rule" id="MF_00306"/>
    </source>
</evidence>
<protein>
    <recommendedName>
        <fullName evidence="9">Signal recognition particle protein</fullName>
        <ecNumber evidence="9">3.6.5.4</ecNumber>
    </recommendedName>
    <alternativeName>
        <fullName evidence="9">Fifty-four homolog</fullName>
    </alternativeName>
</protein>
<dbReference type="InterPro" id="IPR022941">
    <property type="entry name" value="SRP54"/>
</dbReference>
<dbReference type="SUPFAM" id="SSF52540">
    <property type="entry name" value="P-loop containing nucleoside triphosphate hydrolases"/>
    <property type="match status" value="1"/>
</dbReference>
<dbReference type="InterPro" id="IPR004125">
    <property type="entry name" value="Signal_recog_particle_SRP54_M"/>
</dbReference>
<dbReference type="SMART" id="SM00962">
    <property type="entry name" value="SRP54"/>
    <property type="match status" value="1"/>
</dbReference>
<dbReference type="SMART" id="SM00963">
    <property type="entry name" value="SRP54_N"/>
    <property type="match status" value="1"/>
</dbReference>
<proteinExistence type="inferred from homology"/>
<dbReference type="Pfam" id="PF02978">
    <property type="entry name" value="SRP_SPB"/>
    <property type="match status" value="1"/>
</dbReference>
<keyword evidence="4 9" id="KW-0694">RNA-binding</keyword>
<sequence length="457" mass="49982">MAVFSGLAEKLQNTFSKLKGKGKLSEADVKTALREVRLALLEADVNYKVVKEFVAKIQERAVGEEVFHSLTPGQQVIKIVNEELTTLMGGSQTGLNMSSKPPTVMMMVGLQGAGKTTTSGKLANQLRKKGRRPLLAAADVYRPAAIKQLQVLGEQLEIPVYSLGDKNSPVHIAKGAVEHAKIHGNDTVIIDTAGRLHINADLMNELRDIKETVQPHEILLVVDSMTGQDAVNVSKEFNEQLGVTGVVLTKLDGDTRGGAALSVKAVTGCPIKYAGVGEKLDALEPFHPDRMAGRILGMGDMLSLIEKAEETFDQEKAKQLEQKLRQQQFTLEDFLDQLEQMKSMGPLEDIISMLPGMGNVKQLENLQVDEKELVRTEAIIQSMTAEERRKPEIINGSRKKRIAAGSGARVQDVNKLLKQFSQSKKLMQQYAGAGQGKMAKKMAKKAKKSGMGLPFFK</sequence>
<keyword evidence="3 9" id="KW-0378">Hydrolase</keyword>
<name>A0AAU0USG6_9FIRM</name>
<comment type="subcellular location">
    <subcellularLocation>
        <location evidence="9">Cytoplasm</location>
    </subcellularLocation>
    <text evidence="9">The SRP-RNC complex is targeted to the cytoplasmic membrane.</text>
</comment>
<keyword evidence="2 9" id="KW-0547">Nucleotide-binding</keyword>
<dbReference type="InterPro" id="IPR036891">
    <property type="entry name" value="Signal_recog_part_SRP54_M_sf"/>
</dbReference>
<dbReference type="NCBIfam" id="TIGR00959">
    <property type="entry name" value="ffh"/>
    <property type="match status" value="1"/>
</dbReference>
<dbReference type="EMBL" id="CP121694">
    <property type="protein sequence ID" value="WRO22213.1"/>
    <property type="molecule type" value="Genomic_DNA"/>
</dbReference>
<dbReference type="EC" id="3.6.5.4" evidence="9"/>
<comment type="catalytic activity">
    <reaction evidence="8 9">
        <text>GTP + H2O = GDP + phosphate + H(+)</text>
        <dbReference type="Rhea" id="RHEA:19669"/>
        <dbReference type="ChEBI" id="CHEBI:15377"/>
        <dbReference type="ChEBI" id="CHEBI:15378"/>
        <dbReference type="ChEBI" id="CHEBI:37565"/>
        <dbReference type="ChEBI" id="CHEBI:43474"/>
        <dbReference type="ChEBI" id="CHEBI:58189"/>
        <dbReference type="EC" id="3.6.5.4"/>
    </reaction>
</comment>
<dbReference type="RefSeq" id="WP_366921631.1">
    <property type="nucleotide sequence ID" value="NZ_CP121694.1"/>
</dbReference>
<evidence type="ECO:0000259" key="10">
    <source>
        <dbReference type="PROSITE" id="PS00300"/>
    </source>
</evidence>
<dbReference type="GO" id="GO:0006614">
    <property type="term" value="P:SRP-dependent cotranslational protein targeting to membrane"/>
    <property type="evidence" value="ECO:0007669"/>
    <property type="project" value="InterPro"/>
</dbReference>
<gene>
    <name evidence="9 11" type="primary">ffh</name>
    <name evidence="11" type="ORF">MFMK1_002038</name>
</gene>
<evidence type="ECO:0000256" key="7">
    <source>
        <dbReference type="ARBA" id="ARBA00023274"/>
    </source>
</evidence>
<dbReference type="HAMAP" id="MF_00306">
    <property type="entry name" value="SRP54"/>
    <property type="match status" value="1"/>
</dbReference>
<dbReference type="InterPro" id="IPR042101">
    <property type="entry name" value="SRP54_N_sf"/>
</dbReference>
<dbReference type="AlphaFoldDB" id="A0AAU0USG6"/>
<dbReference type="Proteomes" id="UP001329915">
    <property type="component" value="Chromosome"/>
</dbReference>
<comment type="subunit">
    <text evidence="9">Part of the signal recognition particle protein translocation system, which is composed of SRP and FtsY.</text>
</comment>
<feature type="domain" description="SRP54-type proteins GTP-binding" evidence="10">
    <location>
        <begin position="270"/>
        <end position="283"/>
    </location>
</feature>
<feature type="binding site" evidence="9">
    <location>
        <begin position="109"/>
        <end position="116"/>
    </location>
    <ligand>
        <name>GTP</name>
        <dbReference type="ChEBI" id="CHEBI:37565"/>
    </ligand>
</feature>
<keyword evidence="9" id="KW-0963">Cytoplasm</keyword>
<dbReference type="Gene3D" id="1.10.260.30">
    <property type="entry name" value="Signal recognition particle, SRP54 subunit, M-domain"/>
    <property type="match status" value="1"/>
</dbReference>
<evidence type="ECO:0000256" key="5">
    <source>
        <dbReference type="ARBA" id="ARBA00023134"/>
    </source>
</evidence>
<dbReference type="InterPro" id="IPR000897">
    <property type="entry name" value="SRP54_GTPase_dom"/>
</dbReference>
<comment type="similarity">
    <text evidence="1 9">Belongs to the GTP-binding SRP family. SRP54 subfamily.</text>
</comment>
<evidence type="ECO:0000256" key="6">
    <source>
        <dbReference type="ARBA" id="ARBA00023135"/>
    </source>
</evidence>
<dbReference type="InterPro" id="IPR027417">
    <property type="entry name" value="P-loop_NTPase"/>
</dbReference>
<keyword evidence="12" id="KW-1185">Reference proteome</keyword>
<organism evidence="11 12">
    <name type="scientific">Metallumcola ferriviriculae</name>
    <dbReference type="NCBI Taxonomy" id="3039180"/>
    <lineage>
        <taxon>Bacteria</taxon>
        <taxon>Bacillati</taxon>
        <taxon>Bacillota</taxon>
        <taxon>Clostridia</taxon>
        <taxon>Neomoorellales</taxon>
        <taxon>Desulfitibacteraceae</taxon>
        <taxon>Metallumcola</taxon>
    </lineage>
</organism>
<dbReference type="CDD" id="cd18539">
    <property type="entry name" value="SRP_G"/>
    <property type="match status" value="1"/>
</dbReference>
<accession>A0AAU0USG6</accession>
<comment type="domain">
    <text evidence="9">Composed of three domains: the N-terminal N domain, which is responsible for interactions with the ribosome, the central G domain, which binds GTP, and the C-terminal M domain, which binds the RNA and the signal sequence of the RNC.</text>
</comment>
<dbReference type="Pfam" id="PF00448">
    <property type="entry name" value="SRP54"/>
    <property type="match status" value="1"/>
</dbReference>
<feature type="binding site" evidence="9">
    <location>
        <begin position="191"/>
        <end position="195"/>
    </location>
    <ligand>
        <name>GTP</name>
        <dbReference type="ChEBI" id="CHEBI:37565"/>
    </ligand>
</feature>
<dbReference type="FunFam" id="3.40.50.300:FF:000022">
    <property type="entry name" value="Signal recognition particle 54 kDa subunit"/>
    <property type="match status" value="1"/>
</dbReference>
<evidence type="ECO:0000313" key="12">
    <source>
        <dbReference type="Proteomes" id="UP001329915"/>
    </source>
</evidence>
<evidence type="ECO:0000313" key="11">
    <source>
        <dbReference type="EMBL" id="WRO22213.1"/>
    </source>
</evidence>
<dbReference type="InterPro" id="IPR004780">
    <property type="entry name" value="SRP"/>
</dbReference>
<comment type="function">
    <text evidence="9">Involved in targeting and insertion of nascent membrane proteins into the cytoplasmic membrane. Binds to the hydrophobic signal sequence of the ribosome-nascent chain (RNC) as it emerges from the ribosomes. The SRP-RNC complex is then targeted to the cytoplasmic membrane where it interacts with the SRP receptor FtsY.</text>
</comment>
<evidence type="ECO:0000256" key="3">
    <source>
        <dbReference type="ARBA" id="ARBA00022801"/>
    </source>
</evidence>
<dbReference type="Gene3D" id="1.20.120.140">
    <property type="entry name" value="Signal recognition particle SRP54, nucleotide-binding domain"/>
    <property type="match status" value="1"/>
</dbReference>
<keyword evidence="5 9" id="KW-0342">GTP-binding</keyword>